<proteinExistence type="predicted"/>
<reference evidence="1" key="1">
    <citation type="journal article" date="2020" name="Nature">
        <title>Giant virus diversity and host interactions through global metagenomics.</title>
        <authorList>
            <person name="Schulz F."/>
            <person name="Roux S."/>
            <person name="Paez-Espino D."/>
            <person name="Jungbluth S."/>
            <person name="Walsh D.A."/>
            <person name="Denef V.J."/>
            <person name="McMahon K.D."/>
            <person name="Konstantinidis K.T."/>
            <person name="Eloe-Fadrosh E.A."/>
            <person name="Kyrpides N.C."/>
            <person name="Woyke T."/>
        </authorList>
    </citation>
    <scope>NUCLEOTIDE SEQUENCE</scope>
    <source>
        <strain evidence="1">GVMAG-M-3300027759-42</strain>
    </source>
</reference>
<dbReference type="AlphaFoldDB" id="A0A6C0LBU8"/>
<sequence>MFLGGSLISDKTFKKILSIGYEFETHDITKLSLHKNKHSLINSDLALRVLKDKMKLKSITEVDNNYLLVRIPIGQEKKLNLNESVKEEDMDEEEREFMEAFQEEYEAEKEETMLDKLAKHENESYLEYFYENRKTDNKKSIKFNVTNDIGDGDFGEMVNDLCKKLTIPKNDMFVFKTKHGKELDLKFSEDITDSCKTFPGVEYVVTYYNPKKENPNVIIDTFVDACSRIIDHLADLKTITGTLMINDNAKRMYTPIGNIEDSRCLYRKPNTNLFYMDTYDDVNTMKLKTIGDVDFVPQMTLRCKALDLIEIMREILDTSDPNITRGNSAIQSQIIDLENMDLIEGVVDDLFTNYNESLEKKIDFNTNTWKQIKAYFFLIFYKLFYYIDNSGVITYRKSTKEEEKEEDNEEKEEENYLKDFLGFASRHSNYELYKKAKEMIAQHYGIKDPNELHKILCQPEIVNRLYENREMVDTDLNEDGEFKYGDPVNTDLEQSDKNYGDPMYSFTSYFKHFEKQHEKHDSDWLKEEKIDTFSTTFDLTDDEILVENRSFRFALGLFLRNTVDKKLSRDTMTVREMHKVVNALYGSKIKNMMNLEYNPNKKKLSRKCKPGYFRNMNFVCSRMKSATKKKGKKLSVRAIKELKLKNKTKKTVSPSVSSV</sequence>
<accession>A0A6C0LBU8</accession>
<evidence type="ECO:0000313" key="1">
    <source>
        <dbReference type="EMBL" id="QHU26732.1"/>
    </source>
</evidence>
<dbReference type="EMBL" id="MN740444">
    <property type="protein sequence ID" value="QHU26732.1"/>
    <property type="molecule type" value="Genomic_DNA"/>
</dbReference>
<name>A0A6C0LBU8_9ZZZZ</name>
<protein>
    <submittedName>
        <fullName evidence="1">Uncharacterized protein</fullName>
    </submittedName>
</protein>
<organism evidence="1">
    <name type="scientific">viral metagenome</name>
    <dbReference type="NCBI Taxonomy" id="1070528"/>
    <lineage>
        <taxon>unclassified sequences</taxon>
        <taxon>metagenomes</taxon>
        <taxon>organismal metagenomes</taxon>
    </lineage>
</organism>